<dbReference type="Proteomes" id="UP000324832">
    <property type="component" value="Unassembled WGS sequence"/>
</dbReference>
<feature type="region of interest" description="Disordered" evidence="1">
    <location>
        <begin position="99"/>
        <end position="126"/>
    </location>
</feature>
<keyword evidence="3" id="KW-1185">Reference proteome</keyword>
<dbReference type="EMBL" id="FZQP02006665">
    <property type="protein sequence ID" value="VVD03271.1"/>
    <property type="molecule type" value="Genomic_DNA"/>
</dbReference>
<evidence type="ECO:0000313" key="3">
    <source>
        <dbReference type="Proteomes" id="UP000324832"/>
    </source>
</evidence>
<evidence type="ECO:0000256" key="1">
    <source>
        <dbReference type="SAM" id="MobiDB-lite"/>
    </source>
</evidence>
<dbReference type="InterPro" id="IPR001611">
    <property type="entry name" value="Leu-rich_rpt"/>
</dbReference>
<proteinExistence type="predicted"/>
<dbReference type="PROSITE" id="PS51450">
    <property type="entry name" value="LRR"/>
    <property type="match status" value="1"/>
</dbReference>
<accession>A0A5E4QXX3</accession>
<feature type="compositionally biased region" description="Basic and acidic residues" evidence="1">
    <location>
        <begin position="253"/>
        <end position="265"/>
    </location>
</feature>
<reference evidence="2 3" key="1">
    <citation type="submission" date="2017-07" db="EMBL/GenBank/DDBJ databases">
        <authorList>
            <person name="Talla V."/>
            <person name="Backstrom N."/>
        </authorList>
    </citation>
    <scope>NUCLEOTIDE SEQUENCE [LARGE SCALE GENOMIC DNA]</scope>
</reference>
<evidence type="ECO:0000313" key="2">
    <source>
        <dbReference type="EMBL" id="VVD03271.1"/>
    </source>
</evidence>
<name>A0A5E4QXX3_9NEOP</name>
<sequence>MNEISSIGSDISVDSLEEDLRKKSSIQHKRSEENVDTILVPFYEKDVLIKVPKHSKDKHNSKNHIKKEESKSFLINKELKKSKKASYLDIFRKQFSNTHEGKKKKKDEAVRSVSPQVGDTDRGSLSFDGEVVEEPDFYNTEVYNEMYYEKLIKQDMDYYLDNSSEELQYAEDLNLQTLDASDNNLKSVSEISQPRRHVRRATTQAVQTVKLGGLGPDMENLRPRLERARSLQRYSEKIRMENRLKIYKQSVEEERQRKSEQEQARQKQNSARKKDKKEDCHDSYLINKSQKQKSTLITRIYSSKKPSDKLKKEKDNIVTNEEQNAQAVDKTMSQEQPKNTRCIEKARVRSSKQTKCINTEHGNRSVTPLEINFSVTVGEGFRPSSALRTLEEKHKQYQERIRTFTTNFKNY</sequence>
<feature type="region of interest" description="Disordered" evidence="1">
    <location>
        <begin position="253"/>
        <end position="287"/>
    </location>
</feature>
<dbReference type="AlphaFoldDB" id="A0A5E4QXX3"/>
<organism evidence="2 3">
    <name type="scientific">Leptidea sinapis</name>
    <dbReference type="NCBI Taxonomy" id="189913"/>
    <lineage>
        <taxon>Eukaryota</taxon>
        <taxon>Metazoa</taxon>
        <taxon>Ecdysozoa</taxon>
        <taxon>Arthropoda</taxon>
        <taxon>Hexapoda</taxon>
        <taxon>Insecta</taxon>
        <taxon>Pterygota</taxon>
        <taxon>Neoptera</taxon>
        <taxon>Endopterygota</taxon>
        <taxon>Lepidoptera</taxon>
        <taxon>Glossata</taxon>
        <taxon>Ditrysia</taxon>
        <taxon>Papilionoidea</taxon>
        <taxon>Pieridae</taxon>
        <taxon>Dismorphiinae</taxon>
        <taxon>Leptidea</taxon>
    </lineage>
</organism>
<gene>
    <name evidence="2" type="ORF">LSINAPIS_LOCUS13295</name>
</gene>
<protein>
    <submittedName>
        <fullName evidence="2">Uncharacterized protein</fullName>
    </submittedName>
</protein>